<gene>
    <name evidence="1" type="ORF">SPELUC_LOCUS4061</name>
</gene>
<evidence type="ECO:0000313" key="1">
    <source>
        <dbReference type="EMBL" id="CAG8523932.1"/>
    </source>
</evidence>
<accession>A0ACA9LE57</accession>
<name>A0ACA9LE57_9GLOM</name>
<organism evidence="1 2">
    <name type="scientific">Cetraspora pellucida</name>
    <dbReference type="NCBI Taxonomy" id="1433469"/>
    <lineage>
        <taxon>Eukaryota</taxon>
        <taxon>Fungi</taxon>
        <taxon>Fungi incertae sedis</taxon>
        <taxon>Mucoromycota</taxon>
        <taxon>Glomeromycotina</taxon>
        <taxon>Glomeromycetes</taxon>
        <taxon>Diversisporales</taxon>
        <taxon>Gigasporaceae</taxon>
        <taxon>Cetraspora</taxon>
    </lineage>
</organism>
<protein>
    <submittedName>
        <fullName evidence="1">15610_t:CDS:1</fullName>
    </submittedName>
</protein>
<dbReference type="Proteomes" id="UP000789366">
    <property type="component" value="Unassembled WGS sequence"/>
</dbReference>
<proteinExistence type="predicted"/>
<reference evidence="1" key="1">
    <citation type="submission" date="2021-06" db="EMBL/GenBank/DDBJ databases">
        <authorList>
            <person name="Kallberg Y."/>
            <person name="Tangrot J."/>
            <person name="Rosling A."/>
        </authorList>
    </citation>
    <scope>NUCLEOTIDE SEQUENCE</scope>
    <source>
        <strain evidence="1">28 12/20/2015</strain>
    </source>
</reference>
<dbReference type="EMBL" id="CAJVPW010003425">
    <property type="protein sequence ID" value="CAG8523932.1"/>
    <property type="molecule type" value="Genomic_DNA"/>
</dbReference>
<sequence length="66" mass="7425">LRRVSINLPLKLSATKDGVRDVVRGIIVEDSKMDHCFQIIDGIETMYEEDLELFNDEKSETGSVGV</sequence>
<feature type="non-terminal residue" evidence="1">
    <location>
        <position position="1"/>
    </location>
</feature>
<comment type="caution">
    <text evidence="1">The sequence shown here is derived from an EMBL/GenBank/DDBJ whole genome shotgun (WGS) entry which is preliminary data.</text>
</comment>
<keyword evidence="2" id="KW-1185">Reference proteome</keyword>
<evidence type="ECO:0000313" key="2">
    <source>
        <dbReference type="Proteomes" id="UP000789366"/>
    </source>
</evidence>